<dbReference type="EMBL" id="CAEZSF010000055">
    <property type="protein sequence ID" value="CAB4535996.1"/>
    <property type="molecule type" value="Genomic_DNA"/>
</dbReference>
<dbReference type="GO" id="GO:0016020">
    <property type="term" value="C:membrane"/>
    <property type="evidence" value="ECO:0007669"/>
    <property type="project" value="UniProtKB-SubCell"/>
</dbReference>
<dbReference type="Pfam" id="PF07947">
    <property type="entry name" value="YhhN"/>
    <property type="match status" value="1"/>
</dbReference>
<gene>
    <name evidence="7" type="ORF">UFOPK1358_00739</name>
    <name evidence="8" type="ORF">UFOPK2766_00447</name>
    <name evidence="9" type="ORF">UFOPK3519_00527</name>
</gene>
<feature type="transmembrane region" description="Helical" evidence="6">
    <location>
        <begin position="83"/>
        <end position="102"/>
    </location>
</feature>
<name>A0A6J6SE62_9ZZZZ</name>
<evidence type="ECO:0000256" key="5">
    <source>
        <dbReference type="ARBA" id="ARBA00023136"/>
    </source>
</evidence>
<dbReference type="GO" id="GO:0016787">
    <property type="term" value="F:hydrolase activity"/>
    <property type="evidence" value="ECO:0007669"/>
    <property type="project" value="TreeGrafter"/>
</dbReference>
<evidence type="ECO:0000313" key="9">
    <source>
        <dbReference type="EMBL" id="CAB4895054.1"/>
    </source>
</evidence>
<sequence>MTNQIFYALIGLTLVIAVADWWACTIGPAKAEFVLKPLTMVALIAATISLPDPSSNLARWAIVVALIFSMLGDIFLLTEDRYFLQGLLAFFVAHLAYIYALAHLDVTWQLALVGLGVVLIGNAVIGRKIVAGVRATDASMVVPVIAYLGVVSAMVVTAIATANPWAIVGALLFFGSDAAIGWYRFVGPFKHRDLFVIVTYHLGQIGLVLSLTIPL</sequence>
<dbReference type="EMBL" id="CAFBMG010000027">
    <property type="protein sequence ID" value="CAB4895054.1"/>
    <property type="molecule type" value="Genomic_DNA"/>
</dbReference>
<accession>A0A6J6SE62</accession>
<keyword evidence="3 6" id="KW-0812">Transmembrane</keyword>
<keyword evidence="5 6" id="KW-0472">Membrane</keyword>
<dbReference type="InterPro" id="IPR012506">
    <property type="entry name" value="TMEM86B-like"/>
</dbReference>
<evidence type="ECO:0000256" key="1">
    <source>
        <dbReference type="ARBA" id="ARBA00004141"/>
    </source>
</evidence>
<evidence type="ECO:0000256" key="2">
    <source>
        <dbReference type="ARBA" id="ARBA00007375"/>
    </source>
</evidence>
<feature type="transmembrane region" description="Helical" evidence="6">
    <location>
        <begin position="194"/>
        <end position="213"/>
    </location>
</feature>
<evidence type="ECO:0000256" key="3">
    <source>
        <dbReference type="ARBA" id="ARBA00022692"/>
    </source>
</evidence>
<evidence type="ECO:0000313" key="8">
    <source>
        <dbReference type="EMBL" id="CAB4733023.1"/>
    </source>
</evidence>
<evidence type="ECO:0000256" key="4">
    <source>
        <dbReference type="ARBA" id="ARBA00022989"/>
    </source>
</evidence>
<comment type="subcellular location">
    <subcellularLocation>
        <location evidence="1">Membrane</location>
        <topology evidence="1">Multi-pass membrane protein</topology>
    </subcellularLocation>
</comment>
<dbReference type="AlphaFoldDB" id="A0A6J6SE62"/>
<feature type="transmembrane region" description="Helical" evidence="6">
    <location>
        <begin position="138"/>
        <end position="159"/>
    </location>
</feature>
<keyword evidence="4 6" id="KW-1133">Transmembrane helix</keyword>
<dbReference type="PANTHER" id="PTHR31885">
    <property type="entry name" value="GH04784P"/>
    <property type="match status" value="1"/>
</dbReference>
<organism evidence="8">
    <name type="scientific">freshwater metagenome</name>
    <dbReference type="NCBI Taxonomy" id="449393"/>
    <lineage>
        <taxon>unclassified sequences</taxon>
        <taxon>metagenomes</taxon>
        <taxon>ecological metagenomes</taxon>
    </lineage>
</organism>
<dbReference type="PANTHER" id="PTHR31885:SF6">
    <property type="entry name" value="GH04784P"/>
    <property type="match status" value="1"/>
</dbReference>
<feature type="transmembrane region" description="Helical" evidence="6">
    <location>
        <begin position="165"/>
        <end position="182"/>
    </location>
</feature>
<proteinExistence type="inferred from homology"/>
<protein>
    <submittedName>
        <fullName evidence="8">Unannotated protein</fullName>
    </submittedName>
</protein>
<feature type="transmembrane region" description="Helical" evidence="6">
    <location>
        <begin position="6"/>
        <end position="26"/>
    </location>
</feature>
<feature type="transmembrane region" description="Helical" evidence="6">
    <location>
        <begin position="108"/>
        <end position="126"/>
    </location>
</feature>
<evidence type="ECO:0000256" key="6">
    <source>
        <dbReference type="SAM" id="Phobius"/>
    </source>
</evidence>
<feature type="transmembrane region" description="Helical" evidence="6">
    <location>
        <begin position="57"/>
        <end position="76"/>
    </location>
</feature>
<feature type="transmembrane region" description="Helical" evidence="6">
    <location>
        <begin position="33"/>
        <end position="51"/>
    </location>
</feature>
<dbReference type="EMBL" id="CAEZYU010000013">
    <property type="protein sequence ID" value="CAB4733023.1"/>
    <property type="molecule type" value="Genomic_DNA"/>
</dbReference>
<reference evidence="8" key="1">
    <citation type="submission" date="2020-05" db="EMBL/GenBank/DDBJ databases">
        <authorList>
            <person name="Chiriac C."/>
            <person name="Salcher M."/>
            <person name="Ghai R."/>
            <person name="Kavagutti S V."/>
        </authorList>
    </citation>
    <scope>NUCLEOTIDE SEQUENCE</scope>
</reference>
<evidence type="ECO:0000313" key="7">
    <source>
        <dbReference type="EMBL" id="CAB4535996.1"/>
    </source>
</evidence>
<comment type="similarity">
    <text evidence="2">Belongs to the TMEM86 family.</text>
</comment>